<sequence>MAVMGVQVVVTLLAASLMQKMAPHCSFARWLLCNGRYGSVPVPCVPRVPWGQPAPVTPLSPQPVQVQAPLGRGALRPGREAAPQEQEGQEGQRGGRGQTAVGAAGHRAAAGHQPHHGRGRAGAAPFPRVPVVRGFLRLRRRRLRLQRGLPLPGEPRQGEQPGRALVPAHRPLLRQGVLHGDAALLPLGGGRRTLRVPRGRLLLPAARHAGPGGARGVPGVRPGGRLPLARLAFKLGLVALSSFLGACLTFPGLRLAQTHLDALSMAAGKPLTQVLLHVGFVAPVLVVLLWVRPLARDFLLQAPLGKQTVQILSDASFDTLRLWAVVALSLLRLLGTRHHLQAYLALAERWVRRMRRQAGRIPARDIQRQISRIYCYVSVVSLQYLGPVILTLHCALLLKTLGHHSWGLYPRRVPSSAGGPATPRGWRWGPWGRAGGGAGDLGAPGLHLHPPLVPRTLLLPHLVGGRLPGDHQPLRPLLPPVPGSVLTGGDWERLGETGRELGETGRGLGGNWGRLGWTGMDWDGLGGTGRDWEGLGRTGTDWDGLGGTGCCRSFAAALPACATLKTPLGTLVPL</sequence>
<feature type="chain" id="PRO_5043781238" description="Transmembrane protein 161A" evidence="11">
    <location>
        <begin position="19"/>
        <end position="574"/>
    </location>
</feature>
<evidence type="ECO:0000256" key="11">
    <source>
        <dbReference type="SAM" id="SignalP"/>
    </source>
</evidence>
<feature type="region of interest" description="Disordered" evidence="9">
    <location>
        <begin position="74"/>
        <end position="125"/>
    </location>
</feature>
<keyword evidence="13" id="KW-1185">Reference proteome</keyword>
<accession>A0A8U8C1I4</accession>
<dbReference type="PANTHER" id="PTHR13624">
    <property type="entry name" value="RE42071P"/>
    <property type="match status" value="1"/>
</dbReference>
<dbReference type="AlphaFoldDB" id="A0A8U8C1I4"/>
<evidence type="ECO:0000256" key="3">
    <source>
        <dbReference type="ARBA" id="ARBA00022692"/>
    </source>
</evidence>
<reference evidence="12" key="2">
    <citation type="submission" date="2025-08" db="UniProtKB">
        <authorList>
            <consortium name="Ensembl"/>
        </authorList>
    </citation>
    <scope>IDENTIFICATION</scope>
</reference>
<evidence type="ECO:0000256" key="4">
    <source>
        <dbReference type="ARBA" id="ARBA00022729"/>
    </source>
</evidence>
<evidence type="ECO:0000256" key="9">
    <source>
        <dbReference type="SAM" id="MobiDB-lite"/>
    </source>
</evidence>
<keyword evidence="7" id="KW-0325">Glycoprotein</keyword>
<comment type="similarity">
    <text evidence="2">Belongs to the TMEM161 family.</text>
</comment>
<dbReference type="Ensembl" id="ENSCPVT00000028219.1">
    <property type="protein sequence ID" value="ENSCPVP00000025813.1"/>
    <property type="gene ID" value="ENSCPVG00000013968.2"/>
</dbReference>
<comment type="subcellular location">
    <subcellularLocation>
        <location evidence="1">Membrane</location>
        <topology evidence="1">Multi-pass membrane protein</topology>
    </subcellularLocation>
</comment>
<evidence type="ECO:0000256" key="8">
    <source>
        <dbReference type="ARBA" id="ARBA00040182"/>
    </source>
</evidence>
<dbReference type="InterPro" id="IPR019395">
    <property type="entry name" value="Transmembrane_161A/B"/>
</dbReference>
<proteinExistence type="inferred from homology"/>
<dbReference type="PANTHER" id="PTHR13624:SF4">
    <property type="entry name" value="TRANSMEMBRANE PROTEIN 161A"/>
    <property type="match status" value="1"/>
</dbReference>
<evidence type="ECO:0000256" key="10">
    <source>
        <dbReference type="SAM" id="Phobius"/>
    </source>
</evidence>
<name>A0A8U8C1I4_GEOPR</name>
<evidence type="ECO:0000313" key="13">
    <source>
        <dbReference type="Proteomes" id="UP000694382"/>
    </source>
</evidence>
<dbReference type="Pfam" id="PF10268">
    <property type="entry name" value="Tmemb_161AB"/>
    <property type="match status" value="2"/>
</dbReference>
<evidence type="ECO:0000256" key="6">
    <source>
        <dbReference type="ARBA" id="ARBA00023136"/>
    </source>
</evidence>
<feature type="compositionally biased region" description="Low complexity" evidence="9">
    <location>
        <begin position="98"/>
        <end position="112"/>
    </location>
</feature>
<evidence type="ECO:0000313" key="12">
    <source>
        <dbReference type="Ensembl" id="ENSCPVP00000025813.1"/>
    </source>
</evidence>
<dbReference type="Proteomes" id="UP000694382">
    <property type="component" value="Chromosome 28"/>
</dbReference>
<feature type="signal peptide" evidence="11">
    <location>
        <begin position="1"/>
        <end position="18"/>
    </location>
</feature>
<feature type="transmembrane region" description="Helical" evidence="10">
    <location>
        <begin position="231"/>
        <end position="253"/>
    </location>
</feature>
<evidence type="ECO:0000256" key="2">
    <source>
        <dbReference type="ARBA" id="ARBA00009706"/>
    </source>
</evidence>
<keyword evidence="4 11" id="KW-0732">Signal</keyword>
<evidence type="ECO:0000256" key="1">
    <source>
        <dbReference type="ARBA" id="ARBA00004141"/>
    </source>
</evidence>
<dbReference type="GO" id="GO:0016020">
    <property type="term" value="C:membrane"/>
    <property type="evidence" value="ECO:0007669"/>
    <property type="project" value="UniProtKB-SubCell"/>
</dbReference>
<evidence type="ECO:0000256" key="5">
    <source>
        <dbReference type="ARBA" id="ARBA00022989"/>
    </source>
</evidence>
<organism evidence="12 13">
    <name type="scientific">Geospiza parvula</name>
    <name type="common">Small tree-finch</name>
    <name type="synonym">Camarhynchus parvulus</name>
    <dbReference type="NCBI Taxonomy" id="87175"/>
    <lineage>
        <taxon>Eukaryota</taxon>
        <taxon>Metazoa</taxon>
        <taxon>Chordata</taxon>
        <taxon>Craniata</taxon>
        <taxon>Vertebrata</taxon>
        <taxon>Euteleostomi</taxon>
        <taxon>Archelosauria</taxon>
        <taxon>Archosauria</taxon>
        <taxon>Dinosauria</taxon>
        <taxon>Saurischia</taxon>
        <taxon>Theropoda</taxon>
        <taxon>Coelurosauria</taxon>
        <taxon>Aves</taxon>
        <taxon>Neognathae</taxon>
        <taxon>Neoaves</taxon>
        <taxon>Telluraves</taxon>
        <taxon>Australaves</taxon>
        <taxon>Passeriformes</taxon>
        <taxon>Thraupidae</taxon>
        <taxon>Camarhynchus</taxon>
    </lineage>
</organism>
<reference evidence="12" key="3">
    <citation type="submission" date="2025-09" db="UniProtKB">
        <authorList>
            <consortium name="Ensembl"/>
        </authorList>
    </citation>
    <scope>IDENTIFICATION</scope>
</reference>
<feature type="transmembrane region" description="Helical" evidence="10">
    <location>
        <begin position="274"/>
        <end position="291"/>
    </location>
</feature>
<keyword evidence="6 10" id="KW-0472">Membrane</keyword>
<evidence type="ECO:0000256" key="7">
    <source>
        <dbReference type="ARBA" id="ARBA00023180"/>
    </source>
</evidence>
<keyword evidence="3 10" id="KW-0812">Transmembrane</keyword>
<feature type="transmembrane region" description="Helical" evidence="10">
    <location>
        <begin position="373"/>
        <end position="398"/>
    </location>
</feature>
<keyword evidence="5 10" id="KW-1133">Transmembrane helix</keyword>
<reference evidence="12" key="1">
    <citation type="submission" date="2020-02" db="EMBL/GenBank/DDBJ databases">
        <authorList>
            <person name="Enbody D E."/>
            <person name="Pettersson E M."/>
        </authorList>
    </citation>
    <scope>NUCLEOTIDE SEQUENCE [LARGE SCALE GENOMIC DNA]</scope>
</reference>
<protein>
    <recommendedName>
        <fullName evidence="8">Transmembrane protein 161A</fullName>
    </recommendedName>
</protein>